<name>A0AAD6HS81_9EURO</name>
<organism evidence="3 4">
    <name type="scientific">Penicillium malachiteum</name>
    <dbReference type="NCBI Taxonomy" id="1324776"/>
    <lineage>
        <taxon>Eukaryota</taxon>
        <taxon>Fungi</taxon>
        <taxon>Dikarya</taxon>
        <taxon>Ascomycota</taxon>
        <taxon>Pezizomycotina</taxon>
        <taxon>Eurotiomycetes</taxon>
        <taxon>Eurotiomycetidae</taxon>
        <taxon>Eurotiales</taxon>
        <taxon>Aspergillaceae</taxon>
        <taxon>Penicillium</taxon>
    </lineage>
</organism>
<protein>
    <recommendedName>
        <fullName evidence="2">Secreted LysM effector LysM C-terminal domain-containing protein</fullName>
    </recommendedName>
</protein>
<evidence type="ECO:0000259" key="2">
    <source>
        <dbReference type="Pfam" id="PF25139"/>
    </source>
</evidence>
<evidence type="ECO:0000313" key="4">
    <source>
        <dbReference type="Proteomes" id="UP001215712"/>
    </source>
</evidence>
<dbReference type="EMBL" id="JAQJAN010000003">
    <property type="protein sequence ID" value="KAJ5733487.1"/>
    <property type="molecule type" value="Genomic_DNA"/>
</dbReference>
<keyword evidence="4" id="KW-1185">Reference proteome</keyword>
<dbReference type="AlphaFoldDB" id="A0AAD6HS81"/>
<evidence type="ECO:0000256" key="1">
    <source>
        <dbReference type="SAM" id="MobiDB-lite"/>
    </source>
</evidence>
<dbReference type="InterPro" id="IPR057277">
    <property type="entry name" value="LysM_C"/>
</dbReference>
<proteinExistence type="predicted"/>
<evidence type="ECO:0000313" key="3">
    <source>
        <dbReference type="EMBL" id="KAJ5733487.1"/>
    </source>
</evidence>
<sequence length="164" mass="17638">MSSFLGPEVPAPTDKPTSTLVEKSPTLDVRASTGTNAWTVALYSKEDCEGDYYLISGYTTDFDQCLELQTNEMSDDPSLTTTWCEWFTNGGMKSESCDKGTIKTPVSMDLTNATCEVFSSAACSARSEIVAEYAGGSSGCANYKNEVSIIDPWGSFACSWNGGF</sequence>
<feature type="region of interest" description="Disordered" evidence="1">
    <location>
        <begin position="1"/>
        <end position="21"/>
    </location>
</feature>
<comment type="caution">
    <text evidence="3">The sequence shown here is derived from an EMBL/GenBank/DDBJ whole genome shotgun (WGS) entry which is preliminary data.</text>
</comment>
<feature type="domain" description="Secreted LysM effector LysM C-terminal" evidence="2">
    <location>
        <begin position="38"/>
        <end position="158"/>
    </location>
</feature>
<reference evidence="3" key="1">
    <citation type="journal article" date="2023" name="IMA Fungus">
        <title>Comparative genomic study of the Penicillium genus elucidates a diverse pangenome and 15 lateral gene transfer events.</title>
        <authorList>
            <person name="Petersen C."/>
            <person name="Sorensen T."/>
            <person name="Nielsen M.R."/>
            <person name="Sondergaard T.E."/>
            <person name="Sorensen J.L."/>
            <person name="Fitzpatrick D.A."/>
            <person name="Frisvad J.C."/>
            <person name="Nielsen K.L."/>
        </authorList>
    </citation>
    <scope>NUCLEOTIDE SEQUENCE</scope>
    <source>
        <strain evidence="3">IBT 17514</strain>
    </source>
</reference>
<reference evidence="3" key="2">
    <citation type="submission" date="2023-01" db="EMBL/GenBank/DDBJ databases">
        <authorList>
            <person name="Petersen C."/>
        </authorList>
    </citation>
    <scope>NUCLEOTIDE SEQUENCE</scope>
    <source>
        <strain evidence="3">IBT 17514</strain>
    </source>
</reference>
<dbReference type="Pfam" id="PF25139">
    <property type="entry name" value="LysM14_C"/>
    <property type="match status" value="1"/>
</dbReference>
<gene>
    <name evidence="3" type="ORF">N7493_002273</name>
</gene>
<dbReference type="Proteomes" id="UP001215712">
    <property type="component" value="Unassembled WGS sequence"/>
</dbReference>
<accession>A0AAD6HS81</accession>